<feature type="transmembrane region" description="Helical" evidence="1">
    <location>
        <begin position="97"/>
        <end position="120"/>
    </location>
</feature>
<evidence type="ECO:0000313" key="3">
    <source>
        <dbReference type="Proteomes" id="UP000239785"/>
    </source>
</evidence>
<keyword evidence="1" id="KW-1133">Transmembrane helix</keyword>
<feature type="transmembrane region" description="Helical" evidence="1">
    <location>
        <begin position="71"/>
        <end position="91"/>
    </location>
</feature>
<evidence type="ECO:0000256" key="1">
    <source>
        <dbReference type="SAM" id="Phobius"/>
    </source>
</evidence>
<accession>A0A2S5RHA8</accession>
<dbReference type="AlphaFoldDB" id="A0A2S5RHA8"/>
<name>A0A2S5RHA8_9MOLU</name>
<feature type="transmembrane region" description="Helical" evidence="1">
    <location>
        <begin position="12"/>
        <end position="33"/>
    </location>
</feature>
<keyword evidence="1" id="KW-0812">Transmembrane</keyword>
<protein>
    <submittedName>
        <fullName evidence="2">Uncharacterized protein</fullName>
    </submittedName>
</protein>
<keyword evidence="3" id="KW-1185">Reference proteome</keyword>
<dbReference type="EMBL" id="PHNF01000001">
    <property type="protein sequence ID" value="PPE06693.1"/>
    <property type="molecule type" value="Genomic_DNA"/>
</dbReference>
<proteinExistence type="predicted"/>
<evidence type="ECO:0000313" key="2">
    <source>
        <dbReference type="EMBL" id="PPE06693.1"/>
    </source>
</evidence>
<dbReference type="Proteomes" id="UP000239785">
    <property type="component" value="Unassembled WGS sequence"/>
</dbReference>
<organism evidence="2 3">
    <name type="scientific">Mesoplasma corruscae</name>
    <dbReference type="NCBI Taxonomy" id="216874"/>
    <lineage>
        <taxon>Bacteria</taxon>
        <taxon>Bacillati</taxon>
        <taxon>Mycoplasmatota</taxon>
        <taxon>Mollicutes</taxon>
        <taxon>Entomoplasmatales</taxon>
        <taxon>Entomoplasmataceae</taxon>
        <taxon>Mesoplasma</taxon>
    </lineage>
</organism>
<dbReference type="RefSeq" id="WP_104207862.1">
    <property type="nucleotide sequence ID" value="NZ_PHNF01000001.1"/>
</dbReference>
<comment type="caution">
    <text evidence="2">The sequence shown here is derived from an EMBL/GenBank/DDBJ whole genome shotgun (WGS) entry which is preliminary data.</text>
</comment>
<gene>
    <name evidence="2" type="ORF">MCORR_v1c03240</name>
</gene>
<sequence>MISNKDLIELAIMLVAIYILALLVIFPLMHWAISIELKVKYKLVGTFISSKFDLDNFPIILKGDKEKLITFYFWTILLSIIAYVGFLFFIPSDSSVFKFYIIAMSISLLLPLIFISFFIYRVNKKLKLLKLYSKKYIIEYFKNEIKKHETTSEYKNFTLYYEANEKFSFHNWRIQFQQRRFQKKLKASKLKNDYYKQFKLFLKYLRINAYFISQTKQIDLIKIKTDNQEISIKDLKSLLVENFIAMLENS</sequence>
<reference evidence="2 3" key="1">
    <citation type="submission" date="2017-11" db="EMBL/GenBank/DDBJ databases">
        <title>Genome sequence of Mesoplasma corruscae ELCA-2 (ATCC 49579).</title>
        <authorList>
            <person name="Lo W.-S."/>
            <person name="Kuo C.-H."/>
        </authorList>
    </citation>
    <scope>NUCLEOTIDE SEQUENCE [LARGE SCALE GENOMIC DNA]</scope>
    <source>
        <strain evidence="2 3">ELCA-2</strain>
    </source>
</reference>
<keyword evidence="1" id="KW-0472">Membrane</keyword>